<dbReference type="SUPFAM" id="SSF55874">
    <property type="entry name" value="ATPase domain of HSP90 chaperone/DNA topoisomerase II/histidine kinase"/>
    <property type="match status" value="1"/>
</dbReference>
<feature type="domain" description="Histidine kinase/HSP90-like ATPase" evidence="2">
    <location>
        <begin position="22"/>
        <end position="142"/>
    </location>
</feature>
<keyword evidence="3" id="KW-0547">Nucleotide-binding</keyword>
<evidence type="ECO:0000313" key="3">
    <source>
        <dbReference type="EMBL" id="MBR0683470.1"/>
    </source>
</evidence>
<keyword evidence="1" id="KW-0418">Kinase</keyword>
<dbReference type="AlphaFoldDB" id="A0A9X9XID4"/>
<keyword evidence="3" id="KW-0067">ATP-binding</keyword>
<dbReference type="RefSeq" id="WP_211849038.1">
    <property type="nucleotide sequence ID" value="NZ_JAAEDL010000033.1"/>
</dbReference>
<dbReference type="Proteomes" id="UP001138709">
    <property type="component" value="Unassembled WGS sequence"/>
</dbReference>
<comment type="caution">
    <text evidence="3">The sequence shown here is derived from an EMBL/GenBank/DDBJ whole genome shotgun (WGS) entry which is preliminary data.</text>
</comment>
<evidence type="ECO:0000256" key="1">
    <source>
        <dbReference type="ARBA" id="ARBA00022527"/>
    </source>
</evidence>
<proteinExistence type="predicted"/>
<keyword evidence="1" id="KW-0723">Serine/threonine-protein kinase</keyword>
<name>A0A9X9XID4_9PROT</name>
<dbReference type="PANTHER" id="PTHR35526">
    <property type="entry name" value="ANTI-SIGMA-F FACTOR RSBW-RELATED"/>
    <property type="match status" value="1"/>
</dbReference>
<dbReference type="Gene3D" id="3.30.565.10">
    <property type="entry name" value="Histidine kinase-like ATPase, C-terminal domain"/>
    <property type="match status" value="1"/>
</dbReference>
<keyword evidence="1" id="KW-0808">Transferase</keyword>
<evidence type="ECO:0000313" key="4">
    <source>
        <dbReference type="Proteomes" id="UP001138709"/>
    </source>
</evidence>
<dbReference type="InterPro" id="IPR050267">
    <property type="entry name" value="Anti-sigma-factor_SerPK"/>
</dbReference>
<dbReference type="EMBL" id="JAAEDL010000033">
    <property type="protein sequence ID" value="MBR0683470.1"/>
    <property type="molecule type" value="Genomic_DNA"/>
</dbReference>
<dbReference type="InterPro" id="IPR003594">
    <property type="entry name" value="HATPase_dom"/>
</dbReference>
<dbReference type="CDD" id="cd16936">
    <property type="entry name" value="HATPase_RsbW-like"/>
    <property type="match status" value="1"/>
</dbReference>
<dbReference type="GO" id="GO:0005524">
    <property type="term" value="F:ATP binding"/>
    <property type="evidence" value="ECO:0007669"/>
    <property type="project" value="UniProtKB-KW"/>
</dbReference>
<dbReference type="InterPro" id="IPR036890">
    <property type="entry name" value="HATPase_C_sf"/>
</dbReference>
<sequence>MSGAETGGGVLRLALRGTAASEVTRAQSAVAAFLAAHGVGPRSVARVELLLEEVALNTLRHGYAPGEEPMLDIAASLADGRCTLEFEDRGVPFDPTAAPLSAPAPELAEARIGGLGVPLIRRTAQDLRYERTADGRNRLRLVLPAQDEASG</sequence>
<dbReference type="Pfam" id="PF13581">
    <property type="entry name" value="HATPase_c_2"/>
    <property type="match status" value="1"/>
</dbReference>
<keyword evidence="4" id="KW-1185">Reference proteome</keyword>
<gene>
    <name evidence="3" type="ORF">GXW74_23490</name>
</gene>
<reference evidence="3" key="1">
    <citation type="submission" date="2020-01" db="EMBL/GenBank/DDBJ databases">
        <authorList>
            <person name="Rat A."/>
        </authorList>
    </citation>
    <scope>NUCLEOTIDE SEQUENCE</scope>
    <source>
        <strain evidence="3">LMG 31228</strain>
    </source>
</reference>
<dbReference type="GO" id="GO:0004674">
    <property type="term" value="F:protein serine/threonine kinase activity"/>
    <property type="evidence" value="ECO:0007669"/>
    <property type="project" value="UniProtKB-KW"/>
</dbReference>
<reference evidence="3" key="2">
    <citation type="journal article" date="2021" name="Syst. Appl. Microbiol.">
        <title>Roseomonas hellenica sp. nov., isolated from roots of wild-growing Alkanna tinctoria.</title>
        <authorList>
            <person name="Rat A."/>
            <person name="Naranjo H.D."/>
            <person name="Lebbe L."/>
            <person name="Cnockaert M."/>
            <person name="Krigas N."/>
            <person name="Grigoriadou K."/>
            <person name="Maloupa E."/>
            <person name="Willems A."/>
        </authorList>
    </citation>
    <scope>NUCLEOTIDE SEQUENCE</scope>
    <source>
        <strain evidence="3">LMG 31228</strain>
    </source>
</reference>
<evidence type="ECO:0000259" key="2">
    <source>
        <dbReference type="Pfam" id="PF13581"/>
    </source>
</evidence>
<accession>A0A9X9XID4</accession>
<protein>
    <submittedName>
        <fullName evidence="3">ATP-binding protein</fullName>
    </submittedName>
</protein>
<organism evidence="3 4">
    <name type="scientific">Neoroseomonas eburnea</name>
    <dbReference type="NCBI Taxonomy" id="1346889"/>
    <lineage>
        <taxon>Bacteria</taxon>
        <taxon>Pseudomonadati</taxon>
        <taxon>Pseudomonadota</taxon>
        <taxon>Alphaproteobacteria</taxon>
        <taxon>Acetobacterales</taxon>
        <taxon>Acetobacteraceae</taxon>
        <taxon>Neoroseomonas</taxon>
    </lineage>
</organism>